<dbReference type="RefSeq" id="WP_079542111.1">
    <property type="nucleotide sequence ID" value="NZ_FKLO01000080.1"/>
</dbReference>
<dbReference type="EMBL" id="FKLO01000080">
    <property type="protein sequence ID" value="SAM71673.1"/>
    <property type="molecule type" value="Genomic_DNA"/>
</dbReference>
<dbReference type="AlphaFoldDB" id="A0A1C3H730"/>
<dbReference type="PROSITE" id="PS00519">
    <property type="entry name" value="HTH_ASNC_1"/>
    <property type="match status" value="1"/>
</dbReference>
<evidence type="ECO:0000313" key="3">
    <source>
        <dbReference type="Proteomes" id="UP000190837"/>
    </source>
</evidence>
<dbReference type="Gene3D" id="1.10.10.60">
    <property type="entry name" value="Homeodomain-like"/>
    <property type="match status" value="1"/>
</dbReference>
<dbReference type="Pfam" id="PF12802">
    <property type="entry name" value="MarR_2"/>
    <property type="match status" value="1"/>
</dbReference>
<dbReference type="InterPro" id="IPR013557">
    <property type="entry name" value="AntA/B_antirep"/>
</dbReference>
<dbReference type="PROSITE" id="PS50943">
    <property type="entry name" value="HTH_CROC1"/>
    <property type="match status" value="1"/>
</dbReference>
<organism evidence="2 3">
    <name type="scientific">Cardiobacterium hominis</name>
    <dbReference type="NCBI Taxonomy" id="2718"/>
    <lineage>
        <taxon>Bacteria</taxon>
        <taxon>Pseudomonadati</taxon>
        <taxon>Pseudomonadota</taxon>
        <taxon>Gammaproteobacteria</taxon>
        <taxon>Cardiobacteriales</taxon>
        <taxon>Cardiobacteriaceae</taxon>
        <taxon>Cardiobacterium</taxon>
    </lineage>
</organism>
<reference evidence="3" key="1">
    <citation type="submission" date="2016-04" db="EMBL/GenBank/DDBJ databases">
        <authorList>
            <person name="Tagini F."/>
        </authorList>
    </citation>
    <scope>NUCLEOTIDE SEQUENCE [LARGE SCALE GENOMIC DNA]</scope>
    <source>
        <strain evidence="3">CHUV0807</strain>
    </source>
</reference>
<dbReference type="InterPro" id="IPR000835">
    <property type="entry name" value="HTH_MarR-typ"/>
</dbReference>
<dbReference type="PANTHER" id="PTHR36180:SF1">
    <property type="entry name" value="ANTA_ANTB ANTIREPRESSOR DOMAIN-CONTAINING PROTEIN"/>
    <property type="match status" value="1"/>
</dbReference>
<gene>
    <name evidence="2" type="ORF">CHUV0807_2359</name>
</gene>
<dbReference type="InterPro" id="IPR001387">
    <property type="entry name" value="Cro/C1-type_HTH"/>
</dbReference>
<dbReference type="GO" id="GO:0003700">
    <property type="term" value="F:DNA-binding transcription factor activity"/>
    <property type="evidence" value="ECO:0007669"/>
    <property type="project" value="InterPro"/>
</dbReference>
<proteinExistence type="predicted"/>
<accession>A0A1C3H730</accession>
<evidence type="ECO:0000313" key="2">
    <source>
        <dbReference type="EMBL" id="SAM71673.1"/>
    </source>
</evidence>
<dbReference type="Proteomes" id="UP000190837">
    <property type="component" value="Unassembled WGS sequence"/>
</dbReference>
<dbReference type="PANTHER" id="PTHR36180">
    <property type="entry name" value="DNA-BINDING PROTEIN-RELATED-RELATED"/>
    <property type="match status" value="1"/>
</dbReference>
<dbReference type="InterPro" id="IPR019885">
    <property type="entry name" value="Tscrpt_reg_HTH_AsnC-type_CS"/>
</dbReference>
<protein>
    <submittedName>
        <fullName evidence="2">Phage antirepressor protein</fullName>
    </submittedName>
</protein>
<sequence>MTHPTPAASGDLIPTFNGILDGIEQPLVDARTLHAFLEVGRDFSNWIKARIFDYDFVENQDYVLTLAKKGERQNVIVHEYHLTLDMAKELAMVERSERGRQVRRYFIALEKRVLVQKDSSRLLWLIDELQDAYCQAHPEALKLLRYRRLGLSQKEIGRLLGVSRQTVSARLKRLAALGFGDNPQLALPGIATREV</sequence>
<evidence type="ECO:0000259" key="1">
    <source>
        <dbReference type="PROSITE" id="PS50943"/>
    </source>
</evidence>
<dbReference type="Pfam" id="PF08346">
    <property type="entry name" value="AntA"/>
    <property type="match status" value="1"/>
</dbReference>
<name>A0A1C3H730_9GAMM</name>
<feature type="domain" description="HTH cro/C1-type" evidence="1">
    <location>
        <begin position="141"/>
        <end position="168"/>
    </location>
</feature>